<dbReference type="InterPro" id="IPR004846">
    <property type="entry name" value="T2SS/T3SS_dom"/>
</dbReference>
<gene>
    <name evidence="4" type="ORF">Poly51_33300</name>
</gene>
<sequence>MAAIGLLASVDASAQFAMPAPTGGTSPAVDASSMTLVTGQQKIAEVKKAIAGQDYHTAVESYRIVWAMQSKFPQLAGELQSLRTQLESIGIDGALLSMPPKPPIALLPDVANAIPMSGFDGSATLSNPKQEALRLVAIGRAALDRGDVTTAITVARKAEALKVPEKDFAPGEPRVWQLVLDVESAARRNGISQVSGQSTAGAPSYVQPAIASGNTANNNAVSQMLYAAETGNGAVQQVQAFEPLAGNRNAIASGLFSDGMKSLTDGNKSDALKKFREAWKYEADLDPTQRQLLKDKLTLLQPTRLGSVAAAKSDGELSPIDKAELESQEKTRRLYREVTSELAKTEQSKIEAPLDSLDQLERLRRRVDGSDIDESAKRSLAVMVNRAVAEQNRYIEANRAKINLDLQNDAVRMQMEQDDAREARIEQEVSQIVEDFNVLVKEGRFEEAEVLAKQVQELLPGDQIAVAMLQRSRIGTRIRMGEEIRDLKADSYLDQMLEVERSSIVTNPDRPVTWENAEDWESLSRRRLGKKGQGDPRLSAAENEIRDKLSTPVNIKYRNRPLGEVMDELSAVTGVPIVIDERALGAVRVTAETPVTLQLQNEIMFKSALNIILQQLELTHVIENDVLTITSIESKRSKVYPVTYRVTDLVTPIPNFTTSYDDGLAGALRNAYQMSNPQTDVHVVPVSATDLGTGMARQMSPMNMSGSNVLGQYSPMGAQGSFGMGNPPGGGGGAGGASFANFDSLIELIQTTVVPDTWDLLGGPSTMREYAQNLSLVISTTSDVHDQIADLLESLRRLQNLQITIEVRFITLSDTFAEQIGVDFDLSFDDNTRNIPDDDAGPSITVGYDGQAITSDLDIKFNNGNAVVPAFGGIGVANPSTLGFAILSDIEAFFFLQAVQSDSRTNVMQAPKVTLFDGQFASISDVTQRPFVTSITPVVGDFAVAQQPVIVVLNEGTQLNVQGLVSDDKRFVRLTLVPFFSQIGNVDTFTYEGSRTSNNSSRSETDTNGDGVIDEQDEVDTENSSDIITGTTVQLPTFAFTSVSTTVSVPDGGTILLGGIKRMSEGRVERGTPLLSKIPYVSRLFRNVATSRTASSLMLMVTPRIIIQEEEELAQTGFNPASQ</sequence>
<dbReference type="PANTHER" id="PTHR30604">
    <property type="entry name" value="PROTEIN TRANSPORT PROTEIN HOFQ"/>
    <property type="match status" value="1"/>
</dbReference>
<dbReference type="AlphaFoldDB" id="A0A5C6F582"/>
<evidence type="ECO:0000256" key="2">
    <source>
        <dbReference type="SAM" id="MobiDB-lite"/>
    </source>
</evidence>
<dbReference type="PANTHER" id="PTHR30604:SF1">
    <property type="entry name" value="DNA UTILIZATION PROTEIN HOFQ"/>
    <property type="match status" value="1"/>
</dbReference>
<reference evidence="4 5" key="1">
    <citation type="submission" date="2019-02" db="EMBL/GenBank/DDBJ databases">
        <title>Deep-cultivation of Planctomycetes and their phenomic and genomic characterization uncovers novel biology.</title>
        <authorList>
            <person name="Wiegand S."/>
            <person name="Jogler M."/>
            <person name="Boedeker C."/>
            <person name="Pinto D."/>
            <person name="Vollmers J."/>
            <person name="Rivas-Marin E."/>
            <person name="Kohn T."/>
            <person name="Peeters S.H."/>
            <person name="Heuer A."/>
            <person name="Rast P."/>
            <person name="Oberbeckmann S."/>
            <person name="Bunk B."/>
            <person name="Jeske O."/>
            <person name="Meyerdierks A."/>
            <person name="Storesund J.E."/>
            <person name="Kallscheuer N."/>
            <person name="Luecker S."/>
            <person name="Lage O.M."/>
            <person name="Pohl T."/>
            <person name="Merkel B.J."/>
            <person name="Hornburger P."/>
            <person name="Mueller R.-W."/>
            <person name="Bruemmer F."/>
            <person name="Labrenz M."/>
            <person name="Spormann A.M."/>
            <person name="Op Den Camp H."/>
            <person name="Overmann J."/>
            <person name="Amann R."/>
            <person name="Jetten M.S.M."/>
            <person name="Mascher T."/>
            <person name="Medema M.H."/>
            <person name="Devos D.P."/>
            <person name="Kaster A.-K."/>
            <person name="Ovreas L."/>
            <person name="Rohde M."/>
            <person name="Galperin M.Y."/>
            <person name="Jogler C."/>
        </authorList>
    </citation>
    <scope>NUCLEOTIDE SEQUENCE [LARGE SCALE GENOMIC DNA]</scope>
    <source>
        <strain evidence="4 5">Poly51</strain>
    </source>
</reference>
<name>A0A5C6F582_9BACT</name>
<protein>
    <submittedName>
        <fullName evidence="4">Bacterial type II and III secretion system protein</fullName>
    </submittedName>
</protein>
<evidence type="ECO:0000313" key="4">
    <source>
        <dbReference type="EMBL" id="TWU54611.1"/>
    </source>
</evidence>
<accession>A0A5C6F582</accession>
<dbReference type="EMBL" id="SJPW01000004">
    <property type="protein sequence ID" value="TWU54611.1"/>
    <property type="molecule type" value="Genomic_DNA"/>
</dbReference>
<feature type="domain" description="Type II/III secretion system secretin-like" evidence="3">
    <location>
        <begin position="1016"/>
        <end position="1106"/>
    </location>
</feature>
<evidence type="ECO:0000256" key="1">
    <source>
        <dbReference type="RuleBase" id="RU004003"/>
    </source>
</evidence>
<dbReference type="GO" id="GO:0009306">
    <property type="term" value="P:protein secretion"/>
    <property type="evidence" value="ECO:0007669"/>
    <property type="project" value="InterPro"/>
</dbReference>
<evidence type="ECO:0000313" key="5">
    <source>
        <dbReference type="Proteomes" id="UP000318288"/>
    </source>
</evidence>
<feature type="compositionally biased region" description="Low complexity" evidence="2">
    <location>
        <begin position="992"/>
        <end position="1002"/>
    </location>
</feature>
<dbReference type="Pfam" id="PF00263">
    <property type="entry name" value="Secretin"/>
    <property type="match status" value="1"/>
</dbReference>
<comment type="caution">
    <text evidence="4">The sequence shown here is derived from an EMBL/GenBank/DDBJ whole genome shotgun (WGS) entry which is preliminary data.</text>
</comment>
<dbReference type="Gene3D" id="3.55.50.30">
    <property type="match status" value="1"/>
</dbReference>
<feature type="region of interest" description="Disordered" evidence="2">
    <location>
        <begin position="991"/>
        <end position="1024"/>
    </location>
</feature>
<evidence type="ECO:0000259" key="3">
    <source>
        <dbReference type="Pfam" id="PF00263"/>
    </source>
</evidence>
<keyword evidence="5" id="KW-1185">Reference proteome</keyword>
<dbReference type="InterPro" id="IPR051808">
    <property type="entry name" value="Type_IV_pilus_biogenesis"/>
</dbReference>
<dbReference type="Proteomes" id="UP000318288">
    <property type="component" value="Unassembled WGS sequence"/>
</dbReference>
<comment type="similarity">
    <text evidence="1">Belongs to the bacterial secretin family.</text>
</comment>
<feature type="compositionally biased region" description="Acidic residues" evidence="2">
    <location>
        <begin position="1012"/>
        <end position="1023"/>
    </location>
</feature>
<organism evidence="4 5">
    <name type="scientific">Rubripirellula tenax</name>
    <dbReference type="NCBI Taxonomy" id="2528015"/>
    <lineage>
        <taxon>Bacteria</taxon>
        <taxon>Pseudomonadati</taxon>
        <taxon>Planctomycetota</taxon>
        <taxon>Planctomycetia</taxon>
        <taxon>Pirellulales</taxon>
        <taxon>Pirellulaceae</taxon>
        <taxon>Rubripirellula</taxon>
    </lineage>
</organism>
<proteinExistence type="inferred from homology"/>